<dbReference type="PANTHER" id="PTHR11472:SF34">
    <property type="entry name" value="REGULATOR OF TELOMERE ELONGATION HELICASE 1"/>
    <property type="match status" value="1"/>
</dbReference>
<protein>
    <recommendedName>
        <fullName evidence="4">Helicase ATP-binding domain-containing protein</fullName>
    </recommendedName>
</protein>
<dbReference type="GO" id="GO:0003677">
    <property type="term" value="F:DNA binding"/>
    <property type="evidence" value="ECO:0007669"/>
    <property type="project" value="InterPro"/>
</dbReference>
<dbReference type="EMBL" id="LR902383">
    <property type="protein sequence ID" value="CAD7250455.1"/>
    <property type="molecule type" value="Genomic_DNA"/>
</dbReference>
<keyword evidence="3" id="KW-0067">ATP-binding</keyword>
<reference evidence="5" key="1">
    <citation type="submission" date="2020-11" db="EMBL/GenBank/DDBJ databases">
        <authorList>
            <person name="Tran Van P."/>
        </authorList>
    </citation>
    <scope>NUCLEOTIDE SEQUENCE</scope>
</reference>
<evidence type="ECO:0000256" key="2">
    <source>
        <dbReference type="ARBA" id="ARBA00022801"/>
    </source>
</evidence>
<accession>A0A7R9AAI2</accession>
<dbReference type="InterPro" id="IPR045028">
    <property type="entry name" value="DinG/Rad3-like"/>
</dbReference>
<dbReference type="EMBL" id="CAJPEV010002866">
    <property type="protein sequence ID" value="CAG0898279.1"/>
    <property type="molecule type" value="Genomic_DNA"/>
</dbReference>
<dbReference type="GO" id="GO:0005524">
    <property type="term" value="F:ATP binding"/>
    <property type="evidence" value="ECO:0007669"/>
    <property type="project" value="UniProtKB-KW"/>
</dbReference>
<feature type="non-terminal residue" evidence="5">
    <location>
        <position position="1"/>
    </location>
</feature>
<name>A0A7R9AAI2_9CRUS</name>
<dbReference type="GO" id="GO:0016818">
    <property type="term" value="F:hydrolase activity, acting on acid anhydrides, in phosphorus-containing anhydrides"/>
    <property type="evidence" value="ECO:0007669"/>
    <property type="project" value="InterPro"/>
</dbReference>
<sequence length="266" mass="30194">MVRNSLEETTLSHELFHSVRAAFDVNTGIPSRESTQIIFSSRTHSQLTQVIKELKNTQYRWAKVAVLGSRDQLCINPEVQSEKSNAGKVHMCRAKVQSRTCVFYNNVEKRVQDLRWEDRIMDIEDLVKEGRKNIVCPYYASKNLRPTADIVFMPYNYLLDPKARKSHNIELKGNVVIFDEAHNLEKMCEESASVTLRNSDVALCIEEITQITEYMSGGGNPFSGPTSEVDFSIEDAAVLKAMMLKLEEVLDEISVSNKDSQLNIAK</sequence>
<dbReference type="GO" id="GO:0003678">
    <property type="term" value="F:DNA helicase activity"/>
    <property type="evidence" value="ECO:0007669"/>
    <property type="project" value="InterPro"/>
</dbReference>
<dbReference type="AlphaFoldDB" id="A0A7R9AAI2"/>
<keyword evidence="6" id="KW-1185">Reference proteome</keyword>
<evidence type="ECO:0000313" key="6">
    <source>
        <dbReference type="Proteomes" id="UP000677054"/>
    </source>
</evidence>
<gene>
    <name evidence="5" type="ORF">DSTB1V02_LOCUS10228</name>
</gene>
<dbReference type="Pfam" id="PF23109">
    <property type="entry name" value="ARCH_RTEL1"/>
    <property type="match status" value="1"/>
</dbReference>
<dbReference type="InterPro" id="IPR010614">
    <property type="entry name" value="RAD3-like_helicase_DEAD"/>
</dbReference>
<dbReference type="GO" id="GO:0005634">
    <property type="term" value="C:nucleus"/>
    <property type="evidence" value="ECO:0007669"/>
    <property type="project" value="TreeGrafter"/>
</dbReference>
<dbReference type="InterPro" id="IPR014013">
    <property type="entry name" value="Helic_SF1/SF2_ATP-bd_DinG/Rad3"/>
</dbReference>
<dbReference type="GO" id="GO:0090657">
    <property type="term" value="P:telomeric loop disassembly"/>
    <property type="evidence" value="ECO:0007669"/>
    <property type="project" value="TreeGrafter"/>
</dbReference>
<dbReference type="GO" id="GO:0010569">
    <property type="term" value="P:regulation of double-strand break repair via homologous recombination"/>
    <property type="evidence" value="ECO:0007669"/>
    <property type="project" value="TreeGrafter"/>
</dbReference>
<dbReference type="SMART" id="SM00488">
    <property type="entry name" value="DEXDc2"/>
    <property type="match status" value="1"/>
</dbReference>
<dbReference type="GO" id="GO:1904430">
    <property type="term" value="P:negative regulation of t-circle formation"/>
    <property type="evidence" value="ECO:0007669"/>
    <property type="project" value="TreeGrafter"/>
</dbReference>
<proteinExistence type="predicted"/>
<dbReference type="OrthoDB" id="19182at2759"/>
<dbReference type="GO" id="GO:0045910">
    <property type="term" value="P:negative regulation of DNA recombination"/>
    <property type="evidence" value="ECO:0007669"/>
    <property type="project" value="TreeGrafter"/>
</dbReference>
<dbReference type="Pfam" id="PF06733">
    <property type="entry name" value="DEAD_2"/>
    <property type="match status" value="1"/>
</dbReference>
<feature type="domain" description="Helicase ATP-binding" evidence="4">
    <location>
        <begin position="1"/>
        <end position="249"/>
    </location>
</feature>
<evidence type="ECO:0000313" key="5">
    <source>
        <dbReference type="EMBL" id="CAD7250455.1"/>
    </source>
</evidence>
<organism evidence="5">
    <name type="scientific">Darwinula stevensoni</name>
    <dbReference type="NCBI Taxonomy" id="69355"/>
    <lineage>
        <taxon>Eukaryota</taxon>
        <taxon>Metazoa</taxon>
        <taxon>Ecdysozoa</taxon>
        <taxon>Arthropoda</taxon>
        <taxon>Crustacea</taxon>
        <taxon>Oligostraca</taxon>
        <taxon>Ostracoda</taxon>
        <taxon>Podocopa</taxon>
        <taxon>Podocopida</taxon>
        <taxon>Darwinulocopina</taxon>
        <taxon>Darwinuloidea</taxon>
        <taxon>Darwinulidae</taxon>
        <taxon>Darwinula</taxon>
    </lineage>
</organism>
<keyword evidence="1" id="KW-0547">Nucleotide-binding</keyword>
<dbReference type="GO" id="GO:0070182">
    <property type="term" value="F:DNA polymerase binding"/>
    <property type="evidence" value="ECO:0007669"/>
    <property type="project" value="TreeGrafter"/>
</dbReference>
<dbReference type="PANTHER" id="PTHR11472">
    <property type="entry name" value="DNA REPAIR DEAD HELICASE RAD3/XP-D SUBFAMILY MEMBER"/>
    <property type="match status" value="1"/>
</dbReference>
<dbReference type="InterPro" id="IPR057498">
    <property type="entry name" value="Rtel1_ARCH"/>
</dbReference>
<dbReference type="PROSITE" id="PS51193">
    <property type="entry name" value="HELICASE_ATP_BIND_2"/>
    <property type="match status" value="1"/>
</dbReference>
<dbReference type="InterPro" id="IPR027417">
    <property type="entry name" value="P-loop_NTPase"/>
</dbReference>
<dbReference type="InterPro" id="IPR006554">
    <property type="entry name" value="Helicase-like_DEXD_c2"/>
</dbReference>
<evidence type="ECO:0000256" key="3">
    <source>
        <dbReference type="ARBA" id="ARBA00022840"/>
    </source>
</evidence>
<evidence type="ECO:0000259" key="4">
    <source>
        <dbReference type="PROSITE" id="PS51193"/>
    </source>
</evidence>
<keyword evidence="2" id="KW-0378">Hydrolase</keyword>
<dbReference type="Gene3D" id="3.40.50.300">
    <property type="entry name" value="P-loop containing nucleotide triphosphate hydrolases"/>
    <property type="match status" value="1"/>
</dbReference>
<dbReference type="Proteomes" id="UP000677054">
    <property type="component" value="Unassembled WGS sequence"/>
</dbReference>
<evidence type="ECO:0000256" key="1">
    <source>
        <dbReference type="ARBA" id="ARBA00022741"/>
    </source>
</evidence>